<dbReference type="InterPro" id="IPR023210">
    <property type="entry name" value="NADP_OxRdtase_dom"/>
</dbReference>
<evidence type="ECO:0000313" key="3">
    <source>
        <dbReference type="EMBL" id="KZZ98678.1"/>
    </source>
</evidence>
<dbReference type="InterPro" id="IPR036812">
    <property type="entry name" value="NAD(P)_OxRdtase_dom_sf"/>
</dbReference>
<evidence type="ECO:0000313" key="4">
    <source>
        <dbReference type="Proteomes" id="UP000078544"/>
    </source>
</evidence>
<comment type="caution">
    <text evidence="3">The sequence shown here is derived from an EMBL/GenBank/DDBJ whole genome shotgun (WGS) entry which is preliminary data.</text>
</comment>
<dbReference type="PANTHER" id="PTHR11732">
    <property type="entry name" value="ALDO/KETO REDUCTASE"/>
    <property type="match status" value="1"/>
</dbReference>
<dbReference type="InterPro" id="IPR020471">
    <property type="entry name" value="AKR"/>
</dbReference>
<dbReference type="Pfam" id="PF00248">
    <property type="entry name" value="Aldo_ket_red"/>
    <property type="match status" value="2"/>
</dbReference>
<protein>
    <submittedName>
        <fullName evidence="3">NADP-dependent oxidoreductase domain protein</fullName>
    </submittedName>
</protein>
<proteinExistence type="predicted"/>
<organism evidence="3 4">
    <name type="scientific">Moelleriella libera RCEF 2490</name>
    <dbReference type="NCBI Taxonomy" id="1081109"/>
    <lineage>
        <taxon>Eukaryota</taxon>
        <taxon>Fungi</taxon>
        <taxon>Dikarya</taxon>
        <taxon>Ascomycota</taxon>
        <taxon>Pezizomycotina</taxon>
        <taxon>Sordariomycetes</taxon>
        <taxon>Hypocreomycetidae</taxon>
        <taxon>Hypocreales</taxon>
        <taxon>Clavicipitaceae</taxon>
        <taxon>Moelleriella</taxon>
    </lineage>
</organism>
<evidence type="ECO:0000256" key="1">
    <source>
        <dbReference type="ARBA" id="ARBA00023002"/>
    </source>
</evidence>
<name>A0A168EDA0_9HYPO</name>
<evidence type="ECO:0000259" key="2">
    <source>
        <dbReference type="Pfam" id="PF00248"/>
    </source>
</evidence>
<feature type="domain" description="NADP-dependent oxidoreductase" evidence="2">
    <location>
        <begin position="150"/>
        <end position="239"/>
    </location>
</feature>
<dbReference type="Proteomes" id="UP000078544">
    <property type="component" value="Unassembled WGS sequence"/>
</dbReference>
<dbReference type="AlphaFoldDB" id="A0A168EDA0"/>
<dbReference type="STRING" id="1081109.A0A168EDA0"/>
<dbReference type="Gene3D" id="3.20.20.100">
    <property type="entry name" value="NADP-dependent oxidoreductase domain"/>
    <property type="match status" value="1"/>
</dbReference>
<reference evidence="3 4" key="1">
    <citation type="journal article" date="2016" name="Genome Biol. Evol.">
        <title>Divergent and convergent evolution of fungal pathogenicity.</title>
        <authorList>
            <person name="Shang Y."/>
            <person name="Xiao G."/>
            <person name="Zheng P."/>
            <person name="Cen K."/>
            <person name="Zhan S."/>
            <person name="Wang C."/>
        </authorList>
    </citation>
    <scope>NUCLEOTIDE SEQUENCE [LARGE SCALE GENOMIC DNA]</scope>
    <source>
        <strain evidence="3 4">RCEF 2490</strain>
    </source>
</reference>
<dbReference type="OrthoDB" id="5357513at2759"/>
<dbReference type="GO" id="GO:0016491">
    <property type="term" value="F:oxidoreductase activity"/>
    <property type="evidence" value="ECO:0007669"/>
    <property type="project" value="UniProtKB-KW"/>
</dbReference>
<dbReference type="SUPFAM" id="SSF51430">
    <property type="entry name" value="NAD(P)-linked oxidoreductase"/>
    <property type="match status" value="1"/>
</dbReference>
<dbReference type="EMBL" id="AZGY01000005">
    <property type="protein sequence ID" value="KZZ98678.1"/>
    <property type="molecule type" value="Genomic_DNA"/>
</dbReference>
<keyword evidence="4" id="KW-1185">Reference proteome</keyword>
<feature type="domain" description="NADP-dependent oxidoreductase" evidence="2">
    <location>
        <begin position="36"/>
        <end position="132"/>
    </location>
</feature>
<gene>
    <name evidence="3" type="ORF">AAL_03196</name>
</gene>
<accession>A0A168EDA0</accession>
<sequence length="327" mass="35429">MAAPIVGPPASRLAKDLTLAGGTAATTTIPRLVYGTAWKKERSADLVYAALKTGFRGIDTAAQPKHYDEQGVGAGVRRAIAEGVVQRKDLFIQTKFTSPSGQNHITPYDITAPLVDQVHQSVQSSLRNFSTTTTTHGAGGQDSRDISTATAYLDSVVLHSPMDTLQDTVTVWKTLESYMPHQIRHLGISNTSQAIVEALYDSMATKPSVVQNRFYDGTYYETDLRAYCRAKGIVFQSFWTLTSNRKLVGSAPVRRVARGAGVEVPAAYYALVVGLGNVTVLDGTTSEVHMKQDLEGLEKVGVWAEDQGAEDWDAALTEFRGLVGDED</sequence>
<keyword evidence="1" id="KW-0560">Oxidoreductase</keyword>